<evidence type="ECO:0000259" key="10">
    <source>
        <dbReference type="Pfam" id="PF02770"/>
    </source>
</evidence>
<dbReference type="Gene3D" id="2.40.110.10">
    <property type="entry name" value="Butyryl-CoA Dehydrogenase, subunit A, domain 2"/>
    <property type="match status" value="1"/>
</dbReference>
<dbReference type="InterPro" id="IPR009075">
    <property type="entry name" value="AcylCo_DH/oxidase_C"/>
</dbReference>
<proteinExistence type="inferred from homology"/>
<dbReference type="InterPro" id="IPR050741">
    <property type="entry name" value="Acyl-CoA_dehydrogenase"/>
</dbReference>
<comment type="caution">
    <text evidence="12">The sequence shown here is derived from an EMBL/GenBank/DDBJ whole genome shotgun (WGS) entry which is preliminary data.</text>
</comment>
<dbReference type="InterPro" id="IPR013786">
    <property type="entry name" value="AcylCoA_DH/ox_N"/>
</dbReference>
<dbReference type="Gene3D" id="1.10.540.10">
    <property type="entry name" value="Acyl-CoA dehydrogenase/oxidase, N-terminal domain"/>
    <property type="match status" value="1"/>
</dbReference>
<dbReference type="InterPro" id="IPR046373">
    <property type="entry name" value="Acyl-CoA_Oxase/DH_mid-dom_sf"/>
</dbReference>
<evidence type="ECO:0000256" key="7">
    <source>
        <dbReference type="RuleBase" id="RU362125"/>
    </source>
</evidence>
<dbReference type="RefSeq" id="WP_344990957.1">
    <property type="nucleotide sequence ID" value="NZ_BAABFR010000007.1"/>
</dbReference>
<keyword evidence="6 7" id="KW-0560">Oxidoreductase</keyword>
<organism evidence="12 13">
    <name type="scientific">Tsukamurella soli</name>
    <dbReference type="NCBI Taxonomy" id="644556"/>
    <lineage>
        <taxon>Bacteria</taxon>
        <taxon>Bacillati</taxon>
        <taxon>Actinomycetota</taxon>
        <taxon>Actinomycetes</taxon>
        <taxon>Mycobacteriales</taxon>
        <taxon>Tsukamurellaceae</taxon>
        <taxon>Tsukamurella</taxon>
    </lineage>
</organism>
<evidence type="ECO:0000259" key="11">
    <source>
        <dbReference type="Pfam" id="PF02771"/>
    </source>
</evidence>
<evidence type="ECO:0000256" key="5">
    <source>
        <dbReference type="ARBA" id="ARBA00022827"/>
    </source>
</evidence>
<gene>
    <name evidence="12" type="ORF">GCM10023147_07170</name>
</gene>
<evidence type="ECO:0000256" key="3">
    <source>
        <dbReference type="ARBA" id="ARBA00011738"/>
    </source>
</evidence>
<feature type="domain" description="Acyl-CoA oxidase/dehydrogenase middle" evidence="10">
    <location>
        <begin position="172"/>
        <end position="274"/>
    </location>
</feature>
<dbReference type="Pfam" id="PF02771">
    <property type="entry name" value="Acyl-CoA_dh_N"/>
    <property type="match status" value="1"/>
</dbReference>
<dbReference type="Gene3D" id="1.20.140.10">
    <property type="entry name" value="Butyryl-CoA Dehydrogenase, subunit A, domain 3"/>
    <property type="match status" value="1"/>
</dbReference>
<dbReference type="SUPFAM" id="SSF56645">
    <property type="entry name" value="Acyl-CoA dehydrogenase NM domain-like"/>
    <property type="match status" value="1"/>
</dbReference>
<keyword evidence="5 7" id="KW-0274">FAD</keyword>
<dbReference type="InterPro" id="IPR006091">
    <property type="entry name" value="Acyl-CoA_Oxase/DH_mid-dom"/>
</dbReference>
<dbReference type="InterPro" id="IPR036250">
    <property type="entry name" value="AcylCo_DH-like_C"/>
</dbReference>
<protein>
    <submittedName>
        <fullName evidence="12">Acyl-CoA dehydrogenase family protein</fullName>
    </submittedName>
</protein>
<feature type="domain" description="Acyl-CoA dehydrogenase/oxidase N-terminal" evidence="11">
    <location>
        <begin position="109"/>
        <end position="168"/>
    </location>
</feature>
<evidence type="ECO:0000256" key="6">
    <source>
        <dbReference type="ARBA" id="ARBA00023002"/>
    </source>
</evidence>
<feature type="domain" description="Acyl-CoA dehydrogenase/oxidase C-terminal" evidence="9">
    <location>
        <begin position="286"/>
        <end position="435"/>
    </location>
</feature>
<comment type="cofactor">
    <cofactor evidence="1 7">
        <name>FAD</name>
        <dbReference type="ChEBI" id="CHEBI:57692"/>
    </cofactor>
</comment>
<evidence type="ECO:0000313" key="12">
    <source>
        <dbReference type="EMBL" id="GAA4385424.1"/>
    </source>
</evidence>
<evidence type="ECO:0000256" key="8">
    <source>
        <dbReference type="SAM" id="MobiDB-lite"/>
    </source>
</evidence>
<dbReference type="EMBL" id="BAABFR010000007">
    <property type="protein sequence ID" value="GAA4385424.1"/>
    <property type="molecule type" value="Genomic_DNA"/>
</dbReference>
<dbReference type="InterPro" id="IPR009100">
    <property type="entry name" value="AcylCoA_DH/oxidase_NM_dom_sf"/>
</dbReference>
<comment type="similarity">
    <text evidence="2 7">Belongs to the acyl-CoA dehydrogenase family.</text>
</comment>
<dbReference type="Pfam" id="PF02770">
    <property type="entry name" value="Acyl-CoA_dh_M"/>
    <property type="match status" value="1"/>
</dbReference>
<dbReference type="Proteomes" id="UP001500635">
    <property type="component" value="Unassembled WGS sequence"/>
</dbReference>
<name>A0ABP8J5E9_9ACTN</name>
<accession>A0ABP8J5E9</accession>
<reference evidence="13" key="1">
    <citation type="journal article" date="2019" name="Int. J. Syst. Evol. Microbiol.">
        <title>The Global Catalogue of Microorganisms (GCM) 10K type strain sequencing project: providing services to taxonomists for standard genome sequencing and annotation.</title>
        <authorList>
            <consortium name="The Broad Institute Genomics Platform"/>
            <consortium name="The Broad Institute Genome Sequencing Center for Infectious Disease"/>
            <person name="Wu L."/>
            <person name="Ma J."/>
        </authorList>
    </citation>
    <scope>NUCLEOTIDE SEQUENCE [LARGE SCALE GENOMIC DNA]</scope>
    <source>
        <strain evidence="13">JCM 17688</strain>
    </source>
</reference>
<dbReference type="SUPFAM" id="SSF47203">
    <property type="entry name" value="Acyl-CoA dehydrogenase C-terminal domain-like"/>
    <property type="match status" value="1"/>
</dbReference>
<keyword evidence="4 7" id="KW-0285">Flavoprotein</keyword>
<feature type="region of interest" description="Disordered" evidence="8">
    <location>
        <begin position="74"/>
        <end position="102"/>
    </location>
</feature>
<evidence type="ECO:0000313" key="13">
    <source>
        <dbReference type="Proteomes" id="UP001500635"/>
    </source>
</evidence>
<dbReference type="InterPro" id="IPR037069">
    <property type="entry name" value="AcylCoA_DH/ox_N_sf"/>
</dbReference>
<evidence type="ECO:0000256" key="2">
    <source>
        <dbReference type="ARBA" id="ARBA00009347"/>
    </source>
</evidence>
<feature type="compositionally biased region" description="Low complexity" evidence="8">
    <location>
        <begin position="79"/>
        <end position="97"/>
    </location>
</feature>
<evidence type="ECO:0000256" key="1">
    <source>
        <dbReference type="ARBA" id="ARBA00001974"/>
    </source>
</evidence>
<evidence type="ECO:0000256" key="4">
    <source>
        <dbReference type="ARBA" id="ARBA00022630"/>
    </source>
</evidence>
<sequence>MDFEFDSQTEELKASLLDFMDTHIYPAEQTFHDQLAGLDNRWAWDSVPVLAELRAEAKRRGLWNVFLPGEHTGAGSGASGSNVAGAGSGASGSNVAGAGSGASGPTRFGAGLTNLQYAPLAEITGRSIHLAPAVLNCAAPDTGNMEVLAQFGTPEQQERWLKPLLAGEIRSSFAMTEPDVASSDATNIGTRIERDGDDYVINGRKWWITGAMNPNAQVFIVMGKTDPGAERHRQQSMILVPRDAPGVEVLRGMEVFGYDDHSHGGHAELSFTDVRVPASNLIASAGDGFGIAQARLGPGRIHHCMRSIGLAERAVELMCARVSERVAFGKPLSEQGVIRDWIAESRVRIEQLRLLVLKTAWLMDTVGNRGAHTEIQAIKIATPAAVQWILDKAIQAHGAGGLSQDFPLAEAYAGIRTLRFADGPDEVHKNALARTELKRQAAARAASTAGAR</sequence>
<dbReference type="Pfam" id="PF00441">
    <property type="entry name" value="Acyl-CoA_dh_1"/>
    <property type="match status" value="1"/>
</dbReference>
<dbReference type="PANTHER" id="PTHR48083:SF13">
    <property type="entry name" value="ACYL-COA DEHYDROGENASE FAMILY MEMBER 11"/>
    <property type="match status" value="1"/>
</dbReference>
<evidence type="ECO:0000259" key="9">
    <source>
        <dbReference type="Pfam" id="PF00441"/>
    </source>
</evidence>
<dbReference type="PANTHER" id="PTHR48083">
    <property type="entry name" value="MEDIUM-CHAIN SPECIFIC ACYL-COA DEHYDROGENASE, MITOCHONDRIAL-RELATED"/>
    <property type="match status" value="1"/>
</dbReference>
<keyword evidence="13" id="KW-1185">Reference proteome</keyword>
<comment type="subunit">
    <text evidence="3">Homodimer.</text>
</comment>